<dbReference type="OrthoDB" id="195446at2759"/>
<reference evidence="1" key="1">
    <citation type="journal article" date="2020" name="Stud. Mycol.">
        <title>101 Dothideomycetes genomes: a test case for predicting lifestyles and emergence of pathogens.</title>
        <authorList>
            <person name="Haridas S."/>
            <person name="Albert R."/>
            <person name="Binder M."/>
            <person name="Bloem J."/>
            <person name="Labutti K."/>
            <person name="Salamov A."/>
            <person name="Andreopoulos B."/>
            <person name="Baker S."/>
            <person name="Barry K."/>
            <person name="Bills G."/>
            <person name="Bluhm B."/>
            <person name="Cannon C."/>
            <person name="Castanera R."/>
            <person name="Culley D."/>
            <person name="Daum C."/>
            <person name="Ezra D."/>
            <person name="Gonzalez J."/>
            <person name="Henrissat B."/>
            <person name="Kuo A."/>
            <person name="Liang C."/>
            <person name="Lipzen A."/>
            <person name="Lutzoni F."/>
            <person name="Magnuson J."/>
            <person name="Mondo S."/>
            <person name="Nolan M."/>
            <person name="Ohm R."/>
            <person name="Pangilinan J."/>
            <person name="Park H.-J."/>
            <person name="Ramirez L."/>
            <person name="Alfaro M."/>
            <person name="Sun H."/>
            <person name="Tritt A."/>
            <person name="Yoshinaga Y."/>
            <person name="Zwiers L.-H."/>
            <person name="Turgeon B."/>
            <person name="Goodwin S."/>
            <person name="Spatafora J."/>
            <person name="Crous P."/>
            <person name="Grigoriev I."/>
        </authorList>
    </citation>
    <scope>NUCLEOTIDE SEQUENCE</scope>
    <source>
        <strain evidence="1">CBS 207.26</strain>
    </source>
</reference>
<dbReference type="EMBL" id="ML994641">
    <property type="protein sequence ID" value="KAF2183739.1"/>
    <property type="molecule type" value="Genomic_DNA"/>
</dbReference>
<dbReference type="EMBL" id="ML994996">
    <property type="protein sequence ID" value="KAF2174415.1"/>
    <property type="molecule type" value="Genomic_DNA"/>
</dbReference>
<proteinExistence type="predicted"/>
<gene>
    <name evidence="2" type="ORF">K469DRAFT_582303</name>
    <name evidence="1" type="ORF">K469DRAFT_614503</name>
</gene>
<feature type="non-terminal residue" evidence="1">
    <location>
        <position position="1"/>
    </location>
</feature>
<keyword evidence="3" id="KW-1185">Reference proteome</keyword>
<dbReference type="Proteomes" id="UP000800200">
    <property type="component" value="Unassembled WGS sequence"/>
</dbReference>
<evidence type="ECO:0000313" key="3">
    <source>
        <dbReference type="Proteomes" id="UP000800200"/>
    </source>
</evidence>
<accession>A0A6A6D5T6</accession>
<evidence type="ECO:0000313" key="1">
    <source>
        <dbReference type="EMBL" id="KAF2174415.1"/>
    </source>
</evidence>
<evidence type="ECO:0000313" key="2">
    <source>
        <dbReference type="EMBL" id="KAF2183739.1"/>
    </source>
</evidence>
<protein>
    <submittedName>
        <fullName evidence="1">Uncharacterized protein</fullName>
    </submittedName>
</protein>
<name>A0A6A6D5T6_9PEZI</name>
<dbReference type="AlphaFoldDB" id="A0A6A6D5T6"/>
<sequence>LAVEIGASKLDKENLLEIKDIVSVCAGLVTIDEKSDIIRLVYYTAQEYFERTWASWFPHAQTEITEVYVTYLSFHAFKAGFCPTNGEFEERLRLNPLYDYAARNWGDHA</sequence>
<organism evidence="1 3">
    <name type="scientific">Zopfia rhizophila CBS 207.26</name>
    <dbReference type="NCBI Taxonomy" id="1314779"/>
    <lineage>
        <taxon>Eukaryota</taxon>
        <taxon>Fungi</taxon>
        <taxon>Dikarya</taxon>
        <taxon>Ascomycota</taxon>
        <taxon>Pezizomycotina</taxon>
        <taxon>Dothideomycetes</taxon>
        <taxon>Dothideomycetes incertae sedis</taxon>
        <taxon>Zopfiaceae</taxon>
        <taxon>Zopfia</taxon>
    </lineage>
</organism>